<reference evidence="14 15" key="1">
    <citation type="journal article" date="2018" name="Front. Microbiol.">
        <title>Novel Insights Into Bacterial Dimethylsulfoniopropionate Catabolism in the East China Sea.</title>
        <authorList>
            <person name="Liu J."/>
            <person name="Liu J."/>
            <person name="Zhang S.H."/>
            <person name="Liang J."/>
            <person name="Lin H."/>
            <person name="Song D."/>
            <person name="Yang G.P."/>
            <person name="Todd J.D."/>
            <person name="Zhang X.H."/>
        </authorList>
    </citation>
    <scope>NUCLEOTIDE SEQUENCE [LARGE SCALE GENOMIC DNA]</scope>
    <source>
        <strain evidence="14 15">ZYFD042</strain>
    </source>
</reference>
<protein>
    <recommendedName>
        <fullName evidence="10">Thiamine pyrimidine synthase</fullName>
    </recommendedName>
</protein>
<keyword evidence="7" id="KW-0663">Pyridoxal phosphate</keyword>
<feature type="domain" description="SsuA/THI5-like" evidence="13">
    <location>
        <begin position="86"/>
        <end position="291"/>
    </location>
</feature>
<evidence type="ECO:0000313" key="15">
    <source>
        <dbReference type="Proteomes" id="UP000285970"/>
    </source>
</evidence>
<comment type="function">
    <text evidence="1">Responsible for the formation of the pyrimidine heterocycle in the thiamine biosynthesis pathway. Catalyzes the formation of hydroxymethylpyrimidine phosphate (HMP-P) from histidine and pyridoxal phosphate (PLP). The protein uses PLP and the active site histidine to form HMP-P, generating an inactive enzyme. The enzyme can only undergo a single turnover, which suggests it is a suicide enzyme.</text>
</comment>
<name>A0A3S3P2S4_9MICO</name>
<proteinExistence type="inferred from homology"/>
<dbReference type="GO" id="GO:0046872">
    <property type="term" value="F:metal ion binding"/>
    <property type="evidence" value="ECO:0007669"/>
    <property type="project" value="UniProtKB-KW"/>
</dbReference>
<evidence type="ECO:0000256" key="5">
    <source>
        <dbReference type="ARBA" id="ARBA00022679"/>
    </source>
</evidence>
<dbReference type="Gene3D" id="3.40.190.10">
    <property type="entry name" value="Periplasmic binding protein-like II"/>
    <property type="match status" value="2"/>
</dbReference>
<evidence type="ECO:0000256" key="1">
    <source>
        <dbReference type="ARBA" id="ARBA00003469"/>
    </source>
</evidence>
<dbReference type="InterPro" id="IPR015168">
    <property type="entry name" value="SsuA/THI5"/>
</dbReference>
<feature type="region of interest" description="Disordered" evidence="12">
    <location>
        <begin position="1"/>
        <end position="40"/>
    </location>
</feature>
<keyword evidence="8" id="KW-0784">Thiamine biosynthesis</keyword>
<dbReference type="GO" id="GO:0016740">
    <property type="term" value="F:transferase activity"/>
    <property type="evidence" value="ECO:0007669"/>
    <property type="project" value="UniProtKB-KW"/>
</dbReference>
<evidence type="ECO:0000256" key="8">
    <source>
        <dbReference type="ARBA" id="ARBA00022977"/>
    </source>
</evidence>
<evidence type="ECO:0000313" key="14">
    <source>
        <dbReference type="EMBL" id="RWR17272.1"/>
    </source>
</evidence>
<dbReference type="AlphaFoldDB" id="A0A3S3P2S4"/>
<dbReference type="EMBL" id="RBZY01000042">
    <property type="protein sequence ID" value="RWR17272.1"/>
    <property type="molecule type" value="Genomic_DNA"/>
</dbReference>
<evidence type="ECO:0000256" key="9">
    <source>
        <dbReference type="ARBA" id="ARBA00023004"/>
    </source>
</evidence>
<dbReference type="OrthoDB" id="174578at2"/>
<dbReference type="Pfam" id="PF09084">
    <property type="entry name" value="NMT1"/>
    <property type="match status" value="1"/>
</dbReference>
<dbReference type="InterPro" id="IPR027939">
    <property type="entry name" value="NMT1/THI5"/>
</dbReference>
<evidence type="ECO:0000256" key="3">
    <source>
        <dbReference type="ARBA" id="ARBA00009406"/>
    </source>
</evidence>
<comment type="catalytic activity">
    <reaction evidence="11">
        <text>N(6)-(pyridoxal phosphate)-L-lysyl-[4-amino-5-hydroxymethyl-2-methylpyrimidine phosphate synthase] + L-histidyl-[4-amino-5-hydroxymethyl-2-methylpyrimidine phosphate synthase] + 2 Fe(3+) + 4 H2O = L-lysyl-[4-amino-5-hydroxymethyl-2-methylpyrimidine phosphate synthase] + (2S)-2-amino-5-hydroxy-4-oxopentanoyl-[4-amino-5-hydroxymethyl-2-methylpyrimidine phosphate synthase] + 4-amino-2-methyl-5-(phosphooxymethyl)pyrimidine + 3-oxopropanoate + 2 Fe(2+) + 2 H(+)</text>
        <dbReference type="Rhea" id="RHEA:65756"/>
        <dbReference type="Rhea" id="RHEA-COMP:16892"/>
        <dbReference type="Rhea" id="RHEA-COMP:16893"/>
        <dbReference type="Rhea" id="RHEA-COMP:16894"/>
        <dbReference type="Rhea" id="RHEA-COMP:16895"/>
        <dbReference type="ChEBI" id="CHEBI:15377"/>
        <dbReference type="ChEBI" id="CHEBI:15378"/>
        <dbReference type="ChEBI" id="CHEBI:29033"/>
        <dbReference type="ChEBI" id="CHEBI:29034"/>
        <dbReference type="ChEBI" id="CHEBI:29969"/>
        <dbReference type="ChEBI" id="CHEBI:29979"/>
        <dbReference type="ChEBI" id="CHEBI:33190"/>
        <dbReference type="ChEBI" id="CHEBI:58354"/>
        <dbReference type="ChEBI" id="CHEBI:143915"/>
        <dbReference type="ChEBI" id="CHEBI:157692"/>
    </reaction>
    <physiologicalReaction direction="left-to-right" evidence="11">
        <dbReference type="Rhea" id="RHEA:65757"/>
    </physiologicalReaction>
</comment>
<dbReference type="PANTHER" id="PTHR31528">
    <property type="entry name" value="4-AMINO-5-HYDROXYMETHYL-2-METHYLPYRIMIDINE PHOSPHATE SYNTHASE THI11-RELATED"/>
    <property type="match status" value="1"/>
</dbReference>
<comment type="similarity">
    <text evidence="3">Belongs to the NMT1/THI5 family.</text>
</comment>
<keyword evidence="9" id="KW-0408">Iron</keyword>
<dbReference type="Proteomes" id="UP000285970">
    <property type="component" value="Unassembled WGS sequence"/>
</dbReference>
<evidence type="ECO:0000256" key="6">
    <source>
        <dbReference type="ARBA" id="ARBA00022723"/>
    </source>
</evidence>
<evidence type="ECO:0000256" key="11">
    <source>
        <dbReference type="ARBA" id="ARBA00048179"/>
    </source>
</evidence>
<dbReference type="PANTHER" id="PTHR31528:SF1">
    <property type="entry name" value="4-AMINO-5-HYDROXYMETHYL-2-METHYLPYRIMIDINE PHOSPHATE SYNTHASE THI11-RELATED"/>
    <property type="match status" value="1"/>
</dbReference>
<evidence type="ECO:0000256" key="10">
    <source>
        <dbReference type="ARBA" id="ARBA00033171"/>
    </source>
</evidence>
<gene>
    <name evidence="14" type="ORF">D8Y23_11920</name>
</gene>
<keyword evidence="5" id="KW-0808">Transferase</keyword>
<organism evidence="14 15">
    <name type="scientific">Microbacterium enclense</name>
    <dbReference type="NCBI Taxonomy" id="993073"/>
    <lineage>
        <taxon>Bacteria</taxon>
        <taxon>Bacillati</taxon>
        <taxon>Actinomycetota</taxon>
        <taxon>Actinomycetes</taxon>
        <taxon>Micrococcales</taxon>
        <taxon>Microbacteriaceae</taxon>
        <taxon>Microbacterium</taxon>
    </lineage>
</organism>
<comment type="subunit">
    <text evidence="4">Homodimer.</text>
</comment>
<evidence type="ECO:0000256" key="7">
    <source>
        <dbReference type="ARBA" id="ARBA00022898"/>
    </source>
</evidence>
<dbReference type="SUPFAM" id="SSF53850">
    <property type="entry name" value="Periplasmic binding protein-like II"/>
    <property type="match status" value="1"/>
</dbReference>
<dbReference type="GO" id="GO:0009228">
    <property type="term" value="P:thiamine biosynthetic process"/>
    <property type="evidence" value="ECO:0007669"/>
    <property type="project" value="UniProtKB-KW"/>
</dbReference>
<evidence type="ECO:0000256" key="2">
    <source>
        <dbReference type="ARBA" id="ARBA00004948"/>
    </source>
</evidence>
<evidence type="ECO:0000256" key="4">
    <source>
        <dbReference type="ARBA" id="ARBA00011738"/>
    </source>
</evidence>
<comment type="caution">
    <text evidence="14">The sequence shown here is derived from an EMBL/GenBank/DDBJ whole genome shotgun (WGS) entry which is preliminary data.</text>
</comment>
<accession>A0A3S3P2S4</accession>
<evidence type="ECO:0000259" key="13">
    <source>
        <dbReference type="Pfam" id="PF09084"/>
    </source>
</evidence>
<sequence length="375" mass="39703">MNPPSFSRTARPDVPPEKGPAMDATPATPPHRSASRSRHRRLAAAAVALSTVTALLAACAGTAEPSGSAADGPVRFAVNWVPDVEWASLYVGDSEGYFEKEGVSVDIVHGGPNTPAVAQVLAAGQADIGIASDELQLIKANQEGADYVVIGAMYQQSPSSYTWLSSTPISTAEDLVGKRIGGIQGDQIRIDALFTINDLPADYTFVPMGYDPQPLVDGEVDVITSYATNQPIQLRQAGVDVTDKTFSDFGLKAYGDVIFASRKYLNENEDTVIAVLRGLIAATEANILDPSVAVDLTVNTYAVDGGLDAAFATEANAGYISLIQNEYTQANGILTVDPKYMENEVFAGYRAAGETDLPDVADFLDTSYMEAAHAK</sequence>
<keyword evidence="6" id="KW-0479">Metal-binding</keyword>
<comment type="pathway">
    <text evidence="2">Cofactor biosynthesis; thiamine diphosphate biosynthesis.</text>
</comment>
<evidence type="ECO:0000256" key="12">
    <source>
        <dbReference type="SAM" id="MobiDB-lite"/>
    </source>
</evidence>